<reference evidence="4" key="1">
    <citation type="submission" date="2016-09" db="EMBL/GenBank/DDBJ databases">
        <authorList>
            <person name="Guldener U."/>
        </authorList>
    </citation>
    <scope>NUCLEOTIDE SEQUENCE [LARGE SCALE GENOMIC DNA]</scope>
    <source>
        <strain evidence="4">V64-1</strain>
    </source>
</reference>
<gene>
    <name evidence="3" type="ORF">FRV6_01623</name>
</gene>
<proteinExistence type="predicted"/>
<dbReference type="Proteomes" id="UP000219369">
    <property type="component" value="Unassembled WGS sequence"/>
</dbReference>
<dbReference type="AlphaFoldDB" id="A0A2H3SMM1"/>
<protein>
    <submittedName>
        <fullName evidence="3">Uncharacterized protein</fullName>
    </submittedName>
</protein>
<evidence type="ECO:0000256" key="1">
    <source>
        <dbReference type="SAM" id="MobiDB-lite"/>
    </source>
</evidence>
<organism evidence="3 4">
    <name type="scientific">Fusarium oxysporum</name>
    <name type="common">Fusarium vascular wilt</name>
    <dbReference type="NCBI Taxonomy" id="5507"/>
    <lineage>
        <taxon>Eukaryota</taxon>
        <taxon>Fungi</taxon>
        <taxon>Dikarya</taxon>
        <taxon>Ascomycota</taxon>
        <taxon>Pezizomycotina</taxon>
        <taxon>Sordariomycetes</taxon>
        <taxon>Hypocreomycetidae</taxon>
        <taxon>Hypocreales</taxon>
        <taxon>Nectriaceae</taxon>
        <taxon>Fusarium</taxon>
        <taxon>Fusarium oxysporum species complex</taxon>
    </lineage>
</organism>
<evidence type="ECO:0000313" key="4">
    <source>
        <dbReference type="Proteomes" id="UP000219369"/>
    </source>
</evidence>
<dbReference type="OrthoDB" id="5088875at2759"/>
<evidence type="ECO:0000256" key="2">
    <source>
        <dbReference type="SAM" id="Phobius"/>
    </source>
</evidence>
<keyword evidence="2" id="KW-0812">Transmembrane</keyword>
<accession>A0A2H3SMM1</accession>
<dbReference type="VEuPathDB" id="FungiDB:FOXG_20279"/>
<feature type="region of interest" description="Disordered" evidence="1">
    <location>
        <begin position="135"/>
        <end position="162"/>
    </location>
</feature>
<name>A0A2H3SMM1_FUSOX</name>
<sequence>MPSISLTHNSTILNHLAPYITTETHTTKPITQSYNHTHDFKPLLSRALHKLHRRDTAPEIIGIVVGLTLLAAIIGVGLFVWNWNIFRQLKVSRSQRHNRRRHSHRRRHIIGHFNASVEDDPEYVELESRELHHRHRVRHHPNCRHHRLHHGHRHHRSGPRRPEPIFQMPNPCHLHPLHPPNEMDAPQIHDGLNNPFMFGHRWHRRDRDVVSVC</sequence>
<keyword evidence="2" id="KW-0472">Membrane</keyword>
<evidence type="ECO:0000313" key="3">
    <source>
        <dbReference type="EMBL" id="SCO77411.1"/>
    </source>
</evidence>
<feature type="transmembrane region" description="Helical" evidence="2">
    <location>
        <begin position="60"/>
        <end position="86"/>
    </location>
</feature>
<dbReference type="VEuPathDB" id="FungiDB:FOMG_07079"/>
<dbReference type="VEuPathDB" id="FungiDB:FOZG_09787"/>
<dbReference type="EMBL" id="FMJY01000001">
    <property type="protein sequence ID" value="SCO77411.1"/>
    <property type="molecule type" value="Genomic_DNA"/>
</dbReference>
<feature type="compositionally biased region" description="Basic residues" evidence="1">
    <location>
        <begin position="135"/>
        <end position="159"/>
    </location>
</feature>
<keyword evidence="2" id="KW-1133">Transmembrane helix</keyword>